<evidence type="ECO:0000313" key="1">
    <source>
        <dbReference type="EMBL" id="GLB42527.1"/>
    </source>
</evidence>
<reference evidence="1" key="1">
    <citation type="submission" date="2022-07" db="EMBL/GenBank/DDBJ databases">
        <title>The genome of Lyophyllum shimeji provides insight into the initial evolution of ectomycorrhizal fungal genome.</title>
        <authorList>
            <person name="Kobayashi Y."/>
            <person name="Shibata T."/>
            <person name="Hirakawa H."/>
            <person name="Shigenobu S."/>
            <person name="Nishiyama T."/>
            <person name="Yamada A."/>
            <person name="Hasebe M."/>
            <person name="Kawaguchi M."/>
        </authorList>
    </citation>
    <scope>NUCLEOTIDE SEQUENCE</scope>
    <source>
        <strain evidence="1">AT787</strain>
    </source>
</reference>
<proteinExistence type="predicted"/>
<name>A0A9P3PWG1_LYOSH</name>
<dbReference type="Proteomes" id="UP001063166">
    <property type="component" value="Unassembled WGS sequence"/>
</dbReference>
<protein>
    <submittedName>
        <fullName evidence="1">Uncharacterized protein</fullName>
    </submittedName>
</protein>
<comment type="caution">
    <text evidence="1">The sequence shown here is derived from an EMBL/GenBank/DDBJ whole genome shotgun (WGS) entry which is preliminary data.</text>
</comment>
<organism evidence="1 2">
    <name type="scientific">Lyophyllum shimeji</name>
    <name type="common">Hon-shimeji</name>
    <name type="synonym">Tricholoma shimeji</name>
    <dbReference type="NCBI Taxonomy" id="47721"/>
    <lineage>
        <taxon>Eukaryota</taxon>
        <taxon>Fungi</taxon>
        <taxon>Dikarya</taxon>
        <taxon>Basidiomycota</taxon>
        <taxon>Agaricomycotina</taxon>
        <taxon>Agaricomycetes</taxon>
        <taxon>Agaricomycetidae</taxon>
        <taxon>Agaricales</taxon>
        <taxon>Tricholomatineae</taxon>
        <taxon>Lyophyllaceae</taxon>
        <taxon>Lyophyllum</taxon>
    </lineage>
</organism>
<gene>
    <name evidence="1" type="ORF">LshimejAT787_1105420</name>
</gene>
<accession>A0A9P3PWG1</accession>
<dbReference type="EMBL" id="BRPK01000011">
    <property type="protein sequence ID" value="GLB42527.1"/>
    <property type="molecule type" value="Genomic_DNA"/>
</dbReference>
<evidence type="ECO:0000313" key="2">
    <source>
        <dbReference type="Proteomes" id="UP001063166"/>
    </source>
</evidence>
<dbReference type="AlphaFoldDB" id="A0A9P3PWG1"/>
<keyword evidence="2" id="KW-1185">Reference proteome</keyword>
<sequence length="151" mass="17165">MLHVVVHFPHAVPYAGSQRRVESRNLRDKERPCTLSRNKVRTMEDAWRQPLLVSVIRIVAWNEAFRSIRDVLHNPLPKCASGVQGQFRGTSRDAASPYVLGSRGCGGVAAIKWSIFRSFAVGGRGQLWRHVYCARPWSAPILRGFWTNERI</sequence>